<dbReference type="GO" id="GO:0005829">
    <property type="term" value="C:cytosol"/>
    <property type="evidence" value="ECO:0007669"/>
    <property type="project" value="TreeGrafter"/>
</dbReference>
<dbReference type="STRING" id="361279.SAMN05421663_108157"/>
<dbReference type="PANTHER" id="PTHR10192">
    <property type="entry name" value="MOLYBDOPTERIN BIOSYNTHESIS PROTEIN"/>
    <property type="match status" value="1"/>
</dbReference>
<evidence type="ECO:0000256" key="13">
    <source>
        <dbReference type="RuleBase" id="RU365090"/>
    </source>
</evidence>
<evidence type="ECO:0000256" key="2">
    <source>
        <dbReference type="ARBA" id="ARBA00002901"/>
    </source>
</evidence>
<evidence type="ECO:0000259" key="14">
    <source>
        <dbReference type="SMART" id="SM00852"/>
    </source>
</evidence>
<evidence type="ECO:0000256" key="3">
    <source>
        <dbReference type="ARBA" id="ARBA00005046"/>
    </source>
</evidence>
<dbReference type="Gene3D" id="2.170.190.11">
    <property type="entry name" value="Molybdopterin biosynthesis moea protein, domain 3"/>
    <property type="match status" value="1"/>
</dbReference>
<dbReference type="InterPro" id="IPR036688">
    <property type="entry name" value="MoeA_C_domain_IV_sf"/>
</dbReference>
<comment type="similarity">
    <text evidence="4 13">Belongs to the MoeA family.</text>
</comment>
<dbReference type="SMART" id="SM00852">
    <property type="entry name" value="MoCF_biosynth"/>
    <property type="match status" value="1"/>
</dbReference>
<accession>A0A1G6TFA7</accession>
<dbReference type="Gene3D" id="2.40.340.10">
    <property type="entry name" value="MoeA, C-terminal, domain IV"/>
    <property type="match status" value="1"/>
</dbReference>
<dbReference type="InterPro" id="IPR001453">
    <property type="entry name" value="MoaB/Mog_dom"/>
</dbReference>
<dbReference type="GO" id="GO:0061599">
    <property type="term" value="F:molybdopterin molybdotransferase activity"/>
    <property type="evidence" value="ECO:0007669"/>
    <property type="project" value="UniProtKB-UniRule"/>
</dbReference>
<dbReference type="GO" id="GO:0046872">
    <property type="term" value="F:metal ion binding"/>
    <property type="evidence" value="ECO:0007669"/>
    <property type="project" value="UniProtKB-UniRule"/>
</dbReference>
<dbReference type="EC" id="2.10.1.1" evidence="5 13"/>
<dbReference type="SUPFAM" id="SSF63882">
    <property type="entry name" value="MoeA N-terminal region -like"/>
    <property type="match status" value="1"/>
</dbReference>
<evidence type="ECO:0000256" key="9">
    <source>
        <dbReference type="ARBA" id="ARBA00022723"/>
    </source>
</evidence>
<dbReference type="Pfam" id="PF03453">
    <property type="entry name" value="MoeA_N"/>
    <property type="match status" value="1"/>
</dbReference>
<evidence type="ECO:0000256" key="5">
    <source>
        <dbReference type="ARBA" id="ARBA00013269"/>
    </source>
</evidence>
<gene>
    <name evidence="15" type="ORF">SAMN05421663_108157</name>
</gene>
<keyword evidence="16" id="KW-1185">Reference proteome</keyword>
<dbReference type="InterPro" id="IPR036135">
    <property type="entry name" value="MoeA_linker/N_sf"/>
</dbReference>
<dbReference type="InterPro" id="IPR036425">
    <property type="entry name" value="MoaB/Mog-like_dom_sf"/>
</dbReference>
<proteinExistence type="inferred from homology"/>
<evidence type="ECO:0000313" key="15">
    <source>
        <dbReference type="EMBL" id="SDD27832.1"/>
    </source>
</evidence>
<dbReference type="AlphaFoldDB" id="A0A1G6TFA7"/>
<evidence type="ECO:0000256" key="11">
    <source>
        <dbReference type="ARBA" id="ARBA00023150"/>
    </source>
</evidence>
<keyword evidence="8 13" id="KW-0808">Transferase</keyword>
<dbReference type="Gene3D" id="3.90.105.10">
    <property type="entry name" value="Molybdopterin biosynthesis moea protein, domain 2"/>
    <property type="match status" value="1"/>
</dbReference>
<dbReference type="NCBIfam" id="TIGR00177">
    <property type="entry name" value="molyb_syn"/>
    <property type="match status" value="1"/>
</dbReference>
<dbReference type="Pfam" id="PF00994">
    <property type="entry name" value="MoCF_biosynth"/>
    <property type="match status" value="1"/>
</dbReference>
<comment type="cofactor">
    <cofactor evidence="1 13">
        <name>Mg(2+)</name>
        <dbReference type="ChEBI" id="CHEBI:18420"/>
    </cofactor>
</comment>
<evidence type="ECO:0000313" key="16">
    <source>
        <dbReference type="Proteomes" id="UP000198666"/>
    </source>
</evidence>
<dbReference type="PANTHER" id="PTHR10192:SF5">
    <property type="entry name" value="GEPHYRIN"/>
    <property type="match status" value="1"/>
</dbReference>
<evidence type="ECO:0000256" key="12">
    <source>
        <dbReference type="ARBA" id="ARBA00047317"/>
    </source>
</evidence>
<keyword evidence="11 13" id="KW-0501">Molybdenum cofactor biosynthesis</keyword>
<evidence type="ECO:0000256" key="6">
    <source>
        <dbReference type="ARBA" id="ARBA00021108"/>
    </source>
</evidence>
<protein>
    <recommendedName>
        <fullName evidence="6 13">Molybdopterin molybdenumtransferase</fullName>
        <ecNumber evidence="5 13">2.10.1.1</ecNumber>
    </recommendedName>
</protein>
<evidence type="ECO:0000256" key="4">
    <source>
        <dbReference type="ARBA" id="ARBA00010763"/>
    </source>
</evidence>
<dbReference type="SUPFAM" id="SSF53218">
    <property type="entry name" value="Molybdenum cofactor biosynthesis proteins"/>
    <property type="match status" value="1"/>
</dbReference>
<comment type="catalytic activity">
    <reaction evidence="12">
        <text>adenylyl-molybdopterin + molybdate = Mo-molybdopterin + AMP + H(+)</text>
        <dbReference type="Rhea" id="RHEA:35047"/>
        <dbReference type="ChEBI" id="CHEBI:15378"/>
        <dbReference type="ChEBI" id="CHEBI:36264"/>
        <dbReference type="ChEBI" id="CHEBI:62727"/>
        <dbReference type="ChEBI" id="CHEBI:71302"/>
        <dbReference type="ChEBI" id="CHEBI:456215"/>
        <dbReference type="EC" id="2.10.1.1"/>
    </reaction>
</comment>
<dbReference type="SUPFAM" id="SSF63867">
    <property type="entry name" value="MoeA C-terminal domain-like"/>
    <property type="match status" value="1"/>
</dbReference>
<organism evidence="15 16">
    <name type="scientific">Terribacillus halophilus</name>
    <dbReference type="NCBI Taxonomy" id="361279"/>
    <lineage>
        <taxon>Bacteria</taxon>
        <taxon>Bacillati</taxon>
        <taxon>Bacillota</taxon>
        <taxon>Bacilli</taxon>
        <taxon>Bacillales</taxon>
        <taxon>Bacillaceae</taxon>
        <taxon>Terribacillus</taxon>
    </lineage>
</organism>
<dbReference type="EMBL" id="FMZB01000008">
    <property type="protein sequence ID" value="SDD27832.1"/>
    <property type="molecule type" value="Genomic_DNA"/>
</dbReference>
<dbReference type="GO" id="GO:0006777">
    <property type="term" value="P:Mo-molybdopterin cofactor biosynthetic process"/>
    <property type="evidence" value="ECO:0007669"/>
    <property type="project" value="UniProtKB-UniRule"/>
</dbReference>
<evidence type="ECO:0000256" key="10">
    <source>
        <dbReference type="ARBA" id="ARBA00022842"/>
    </source>
</evidence>
<keyword evidence="10 13" id="KW-0460">Magnesium</keyword>
<dbReference type="Gene3D" id="3.40.980.10">
    <property type="entry name" value="MoaB/Mog-like domain"/>
    <property type="match status" value="1"/>
</dbReference>
<dbReference type="NCBIfam" id="NF045515">
    <property type="entry name" value="Glp_gephyrin"/>
    <property type="match status" value="1"/>
</dbReference>
<evidence type="ECO:0000256" key="7">
    <source>
        <dbReference type="ARBA" id="ARBA00022505"/>
    </source>
</evidence>
<dbReference type="InterPro" id="IPR005111">
    <property type="entry name" value="MoeA_C_domain_IV"/>
</dbReference>
<name>A0A1G6TFA7_9BACI</name>
<dbReference type="Pfam" id="PF03454">
    <property type="entry name" value="MoeA_C"/>
    <property type="match status" value="1"/>
</dbReference>
<dbReference type="InterPro" id="IPR038987">
    <property type="entry name" value="MoeA-like"/>
</dbReference>
<sequence>MKKMQVEKRRPIHVGEAICRVMRYADKGGVERVPIEESYNRVLANPLTATHPVPPFHKSPYDGYAIRACDTKGISRKYPRRFEVVATIGAGYLFNGVVERNQAVRIMTGAAIPTGCDAVVMLEKGKALQKAGKQFVELKHPVAADENISFKGEDAREGSVLVQEGQRINPGVTALLATFGYAQVPVVKKPVIGILSTGSELLDIGDEMEPGKIRNSNAAMLQAQIQRAGGEAVYFGQCPDDLEKSLKRVKQAFEQVDMLLTTGGVSVGDFDYLPVIYERMQADVLFNKIAMRPGSVTTAAVKDKKLLFGLSGNPSACYVGFELYVYPVIRAFLHSKTPYHQKACAYLGVSFPKPNPYDRFVRGSISIVEGALQATPVGLDKSNSVTSLSGADCLIMLPRGTVGYDRGARVTVILLENDSGTTWSGFKQVTSKYDGSERYG</sequence>
<evidence type="ECO:0000256" key="8">
    <source>
        <dbReference type="ARBA" id="ARBA00022679"/>
    </source>
</evidence>
<dbReference type="Proteomes" id="UP000198666">
    <property type="component" value="Unassembled WGS sequence"/>
</dbReference>
<keyword evidence="9 13" id="KW-0479">Metal-binding</keyword>
<keyword evidence="7 13" id="KW-0500">Molybdenum</keyword>
<dbReference type="UniPathway" id="UPA00344"/>
<feature type="domain" description="MoaB/Mog" evidence="14">
    <location>
        <begin position="193"/>
        <end position="331"/>
    </location>
</feature>
<dbReference type="FunFam" id="3.40.980.10:FF:000004">
    <property type="entry name" value="Molybdopterin molybdenumtransferase"/>
    <property type="match status" value="1"/>
</dbReference>
<dbReference type="FunFam" id="2.170.190.11:FF:000001">
    <property type="entry name" value="Molybdopterin molybdenumtransferase"/>
    <property type="match status" value="1"/>
</dbReference>
<evidence type="ECO:0000256" key="1">
    <source>
        <dbReference type="ARBA" id="ARBA00001946"/>
    </source>
</evidence>
<comment type="pathway">
    <text evidence="3 13">Cofactor biosynthesis; molybdopterin biosynthesis.</text>
</comment>
<dbReference type="CDD" id="cd00887">
    <property type="entry name" value="MoeA"/>
    <property type="match status" value="1"/>
</dbReference>
<dbReference type="InterPro" id="IPR005110">
    <property type="entry name" value="MoeA_linker/N"/>
</dbReference>
<comment type="function">
    <text evidence="2 13">Catalyzes the insertion of molybdate into adenylated molybdopterin with the concomitant release of AMP.</text>
</comment>
<reference evidence="16" key="1">
    <citation type="submission" date="2016-10" db="EMBL/GenBank/DDBJ databases">
        <authorList>
            <person name="Varghese N."/>
            <person name="Submissions S."/>
        </authorList>
    </citation>
    <scope>NUCLEOTIDE SEQUENCE [LARGE SCALE GENOMIC DNA]</scope>
    <source>
        <strain evidence="16">DSM 21620</strain>
    </source>
</reference>